<evidence type="ECO:0000256" key="6">
    <source>
        <dbReference type="SAM" id="Phobius"/>
    </source>
</evidence>
<evidence type="ECO:0000313" key="7">
    <source>
        <dbReference type="EMBL" id="UUX91295.1"/>
    </source>
</evidence>
<keyword evidence="3 6" id="KW-0812">Transmembrane</keyword>
<proteinExistence type="inferred from homology"/>
<dbReference type="InterPro" id="IPR005226">
    <property type="entry name" value="UPF0014_fam"/>
</dbReference>
<keyword evidence="8" id="KW-1185">Reference proteome</keyword>
<gene>
    <name evidence="7" type="primary">fetB</name>
    <name evidence="7" type="ORF">L6E24_07860</name>
</gene>
<comment type="subcellular location">
    <subcellularLocation>
        <location evidence="1">Membrane</location>
        <topology evidence="1">Multi-pass membrane protein</topology>
    </subcellularLocation>
</comment>
<feature type="transmembrane region" description="Helical" evidence="6">
    <location>
        <begin position="15"/>
        <end position="37"/>
    </location>
</feature>
<feature type="transmembrane region" description="Helical" evidence="6">
    <location>
        <begin position="198"/>
        <end position="219"/>
    </location>
</feature>
<name>A0A9E7PJV1_9EURY</name>
<feature type="transmembrane region" description="Helical" evidence="6">
    <location>
        <begin position="171"/>
        <end position="192"/>
    </location>
</feature>
<feature type="transmembrane region" description="Helical" evidence="6">
    <location>
        <begin position="43"/>
        <end position="61"/>
    </location>
</feature>
<keyword evidence="5 6" id="KW-0472">Membrane</keyword>
<keyword evidence="4 6" id="KW-1133">Transmembrane helix</keyword>
<evidence type="ECO:0000256" key="5">
    <source>
        <dbReference type="ARBA" id="ARBA00023136"/>
    </source>
</evidence>
<comment type="similarity">
    <text evidence="2">Belongs to the UPF0014 family.</text>
</comment>
<protein>
    <submittedName>
        <fullName evidence="7">Iron export ABC transporter permease subunit FetB</fullName>
    </submittedName>
</protein>
<evidence type="ECO:0000313" key="8">
    <source>
        <dbReference type="Proteomes" id="UP001060368"/>
    </source>
</evidence>
<dbReference type="GeneID" id="74307607"/>
<dbReference type="Pfam" id="PF03649">
    <property type="entry name" value="UPF0014"/>
    <property type="match status" value="1"/>
</dbReference>
<dbReference type="RefSeq" id="WP_257741449.1">
    <property type="nucleotide sequence ID" value="NZ_CP096115.1"/>
</dbReference>
<evidence type="ECO:0000256" key="1">
    <source>
        <dbReference type="ARBA" id="ARBA00004141"/>
    </source>
</evidence>
<dbReference type="GO" id="GO:0005886">
    <property type="term" value="C:plasma membrane"/>
    <property type="evidence" value="ECO:0007669"/>
    <property type="project" value="TreeGrafter"/>
</dbReference>
<dbReference type="PANTHER" id="PTHR30028:SF0">
    <property type="entry name" value="PROTEIN ALUMINUM SENSITIVE 3"/>
    <property type="match status" value="1"/>
</dbReference>
<evidence type="ECO:0000256" key="3">
    <source>
        <dbReference type="ARBA" id="ARBA00022692"/>
    </source>
</evidence>
<reference evidence="7" key="1">
    <citation type="submission" date="2022-04" db="EMBL/GenBank/DDBJ databases">
        <title>Complete genome of Methanoplanus endosymbiosus DSM 3599.</title>
        <authorList>
            <person name="Chen S.-C."/>
            <person name="You Y.-T."/>
            <person name="Zhou Y.-Z."/>
            <person name="Lai M.-C."/>
        </authorList>
    </citation>
    <scope>NUCLEOTIDE SEQUENCE</scope>
    <source>
        <strain evidence="7">DSM 3599</strain>
    </source>
</reference>
<organism evidence="7 8">
    <name type="scientific">Methanoplanus endosymbiosus</name>
    <dbReference type="NCBI Taxonomy" id="33865"/>
    <lineage>
        <taxon>Archaea</taxon>
        <taxon>Methanobacteriati</taxon>
        <taxon>Methanobacteriota</taxon>
        <taxon>Stenosarchaea group</taxon>
        <taxon>Methanomicrobia</taxon>
        <taxon>Methanomicrobiales</taxon>
        <taxon>Methanomicrobiaceae</taxon>
        <taxon>Methanoplanus</taxon>
    </lineage>
</organism>
<evidence type="ECO:0000256" key="4">
    <source>
        <dbReference type="ARBA" id="ARBA00022989"/>
    </source>
</evidence>
<sequence length="228" mass="24078">MGLSAWRRLGVEKDVIIASFRAVFQLMAVVLVIVAVFEADSPALTVTVLIVMAVIAAKSSAERASGMSNPFSVTFPAIGTGAGTIIFILIVLGVLPVKPEFLIPVGSMAIGGTMIVCSLVLNRYSAELKSHKDIIETALSLGASDNEALTAHIRQSVRASLIPSLDRMRSLGIVVLPGSMAGMIIGGVNPIWAAEYQLVIMFMIFSSEVLAALVVVAIAEKKFDFSSL</sequence>
<evidence type="ECO:0000256" key="2">
    <source>
        <dbReference type="ARBA" id="ARBA00005268"/>
    </source>
</evidence>
<dbReference type="AlphaFoldDB" id="A0A9E7PJV1"/>
<feature type="transmembrane region" description="Helical" evidence="6">
    <location>
        <begin position="73"/>
        <end position="95"/>
    </location>
</feature>
<feature type="transmembrane region" description="Helical" evidence="6">
    <location>
        <begin position="101"/>
        <end position="121"/>
    </location>
</feature>
<dbReference type="KEGG" id="mend:L6E24_07860"/>
<dbReference type="EMBL" id="CP096115">
    <property type="protein sequence ID" value="UUX91295.1"/>
    <property type="molecule type" value="Genomic_DNA"/>
</dbReference>
<accession>A0A9E7PJV1</accession>
<dbReference type="Proteomes" id="UP001060368">
    <property type="component" value="Chromosome"/>
</dbReference>
<dbReference type="PANTHER" id="PTHR30028">
    <property type="entry name" value="UPF0014 INNER MEMBRANE PROTEIN YBBM-RELATED"/>
    <property type="match status" value="1"/>
</dbReference>